<protein>
    <submittedName>
        <fullName evidence="8">Uncharacterized protein</fullName>
    </submittedName>
</protein>
<evidence type="ECO:0000256" key="6">
    <source>
        <dbReference type="SAM" id="Phobius"/>
    </source>
</evidence>
<keyword evidence="3 6" id="KW-1133">Transmembrane helix</keyword>
<feature type="signal peptide" evidence="7">
    <location>
        <begin position="1"/>
        <end position="21"/>
    </location>
</feature>
<keyword evidence="2 6" id="KW-0812">Transmembrane</keyword>
<evidence type="ECO:0000256" key="7">
    <source>
        <dbReference type="SAM" id="SignalP"/>
    </source>
</evidence>
<evidence type="ECO:0000313" key="8">
    <source>
        <dbReference type="EMBL" id="KAK2724981.1"/>
    </source>
</evidence>
<evidence type="ECO:0000256" key="3">
    <source>
        <dbReference type="ARBA" id="ARBA00022989"/>
    </source>
</evidence>
<proteinExistence type="predicted"/>
<name>A0AA88IJN7_ARTSF</name>
<feature type="chain" id="PRO_5041738167" evidence="7">
    <location>
        <begin position="22"/>
        <end position="395"/>
    </location>
</feature>
<accession>A0AA88IJN7</accession>
<feature type="region of interest" description="Disordered" evidence="5">
    <location>
        <begin position="234"/>
        <end position="313"/>
    </location>
</feature>
<feature type="transmembrane region" description="Helical" evidence="6">
    <location>
        <begin position="86"/>
        <end position="114"/>
    </location>
</feature>
<keyword evidence="9" id="KW-1185">Reference proteome</keyword>
<feature type="compositionally biased region" description="Low complexity" evidence="5">
    <location>
        <begin position="165"/>
        <end position="174"/>
    </location>
</feature>
<gene>
    <name evidence="8" type="ORF">QYM36_001436</name>
</gene>
<evidence type="ECO:0000313" key="9">
    <source>
        <dbReference type="Proteomes" id="UP001187531"/>
    </source>
</evidence>
<feature type="region of interest" description="Disordered" evidence="5">
    <location>
        <begin position="145"/>
        <end position="203"/>
    </location>
</feature>
<dbReference type="Proteomes" id="UP001187531">
    <property type="component" value="Unassembled WGS sequence"/>
</dbReference>
<dbReference type="EMBL" id="JAVRJZ010000003">
    <property type="protein sequence ID" value="KAK2724981.1"/>
    <property type="molecule type" value="Genomic_DNA"/>
</dbReference>
<keyword evidence="7" id="KW-0732">Signal</keyword>
<dbReference type="PANTHER" id="PTHR31395">
    <property type="entry name" value="SHISA"/>
    <property type="match status" value="1"/>
</dbReference>
<sequence length="395" mass="42807">MGKGLLALILLLALNLLTVSGELCRRKQKFLGLKTYETYSCPRDFDDEKKIYCCGDDDDPPRCCSTPYGDVDPELVEIVGKNVDKILGIIAGIVVFVLVGCVLCCCLCPCCILYRRRQRGTTHSTSYSAHPSNPTSHNAAQYVQVQPPSAQPNKPEFSQYPTNAPPYQAAAPYPMSGQHHGSAPYPTNGAPFPNNSAPYPQYPTSAPYPSAGAPYPPAAPYPSGAYGQNQAFIHPAHRSGDHPNPNPTQHNSAHHGQHQPHSGKHSKAEHKSHQITMTSHQPGVPHATGGPYPGAAPYPTNTSLFPNNSAPSTQYPANTPHYTSGPPYPTAGTLYQPVAPYPPDAYGQNQAFANPAQFSQLLQASESDTSYSIIHLQIDVLYVRVTIIHYNRILT</sequence>
<evidence type="ECO:0000256" key="2">
    <source>
        <dbReference type="ARBA" id="ARBA00022692"/>
    </source>
</evidence>
<dbReference type="PANTHER" id="PTHR31395:SF23">
    <property type="entry name" value="GEO05642P1"/>
    <property type="match status" value="1"/>
</dbReference>
<organism evidence="8 9">
    <name type="scientific">Artemia franciscana</name>
    <name type="common">Brine shrimp</name>
    <name type="synonym">Artemia sanfranciscana</name>
    <dbReference type="NCBI Taxonomy" id="6661"/>
    <lineage>
        <taxon>Eukaryota</taxon>
        <taxon>Metazoa</taxon>
        <taxon>Ecdysozoa</taxon>
        <taxon>Arthropoda</taxon>
        <taxon>Crustacea</taxon>
        <taxon>Branchiopoda</taxon>
        <taxon>Anostraca</taxon>
        <taxon>Artemiidae</taxon>
        <taxon>Artemia</taxon>
    </lineage>
</organism>
<reference evidence="8" key="1">
    <citation type="submission" date="2023-07" db="EMBL/GenBank/DDBJ databases">
        <title>Chromosome-level genome assembly of Artemia franciscana.</title>
        <authorList>
            <person name="Jo E."/>
        </authorList>
    </citation>
    <scope>NUCLEOTIDE SEQUENCE</scope>
    <source>
        <tissue evidence="8">Whole body</tissue>
    </source>
</reference>
<evidence type="ECO:0000256" key="4">
    <source>
        <dbReference type="ARBA" id="ARBA00023136"/>
    </source>
</evidence>
<dbReference type="GO" id="GO:0016020">
    <property type="term" value="C:membrane"/>
    <property type="evidence" value="ECO:0007669"/>
    <property type="project" value="UniProtKB-SubCell"/>
</dbReference>
<evidence type="ECO:0000256" key="5">
    <source>
        <dbReference type="SAM" id="MobiDB-lite"/>
    </source>
</evidence>
<keyword evidence="4 6" id="KW-0472">Membrane</keyword>
<feature type="compositionally biased region" description="Polar residues" evidence="5">
    <location>
        <begin position="301"/>
        <end position="313"/>
    </location>
</feature>
<comment type="subcellular location">
    <subcellularLocation>
        <location evidence="1">Membrane</location>
    </subcellularLocation>
</comment>
<evidence type="ECO:0000256" key="1">
    <source>
        <dbReference type="ARBA" id="ARBA00004370"/>
    </source>
</evidence>
<dbReference type="AlphaFoldDB" id="A0AA88IJN7"/>
<comment type="caution">
    <text evidence="8">The sequence shown here is derived from an EMBL/GenBank/DDBJ whole genome shotgun (WGS) entry which is preliminary data.</text>
</comment>
<feature type="compositionally biased region" description="Basic residues" evidence="5">
    <location>
        <begin position="252"/>
        <end position="270"/>
    </location>
</feature>
<feature type="compositionally biased region" description="Low complexity" evidence="5">
    <location>
        <begin position="287"/>
        <end position="300"/>
    </location>
</feature>
<dbReference type="InterPro" id="IPR026910">
    <property type="entry name" value="Shisa"/>
</dbReference>